<organism evidence="2 3">
    <name type="scientific">Phaseolus angularis</name>
    <name type="common">Azuki bean</name>
    <name type="synonym">Vigna angularis</name>
    <dbReference type="NCBI Taxonomy" id="3914"/>
    <lineage>
        <taxon>Eukaryota</taxon>
        <taxon>Viridiplantae</taxon>
        <taxon>Streptophyta</taxon>
        <taxon>Embryophyta</taxon>
        <taxon>Tracheophyta</taxon>
        <taxon>Spermatophyta</taxon>
        <taxon>Magnoliopsida</taxon>
        <taxon>eudicotyledons</taxon>
        <taxon>Gunneridae</taxon>
        <taxon>Pentapetalae</taxon>
        <taxon>rosids</taxon>
        <taxon>fabids</taxon>
        <taxon>Fabales</taxon>
        <taxon>Fabaceae</taxon>
        <taxon>Papilionoideae</taxon>
        <taxon>50 kb inversion clade</taxon>
        <taxon>NPAAA clade</taxon>
        <taxon>indigoferoid/millettioid clade</taxon>
        <taxon>Phaseoleae</taxon>
        <taxon>Vigna</taxon>
    </lineage>
</organism>
<dbReference type="EMBL" id="KQ258438">
    <property type="protein sequence ID" value="KOM28600.1"/>
    <property type="molecule type" value="Genomic_DNA"/>
</dbReference>
<sequence>MSYKDEPFIVASQARQIFYVTNLVNHKWSVVFEGRAMHTTDDEDSLDILKTSSFSSRTIKNKVDDVSDEIHATSFKSYLGVMAKTHVPIVATCWDDVPQVDKNLLWQNILVCLRCFTSIIDLFLLIML</sequence>
<gene>
    <name evidence="2" type="ORF">LR48_Vigan553s002900</name>
</gene>
<dbReference type="Proteomes" id="UP000053144">
    <property type="component" value="Unassembled WGS sequence"/>
</dbReference>
<accession>A0A0L9TDB9</accession>
<dbReference type="InterPro" id="IPR025312">
    <property type="entry name" value="DUF4216"/>
</dbReference>
<dbReference type="Pfam" id="PF13952">
    <property type="entry name" value="DUF4216"/>
    <property type="match status" value="1"/>
</dbReference>
<evidence type="ECO:0000313" key="2">
    <source>
        <dbReference type="EMBL" id="KOM28600.1"/>
    </source>
</evidence>
<feature type="domain" description="DUF4216" evidence="1">
    <location>
        <begin position="3"/>
        <end position="31"/>
    </location>
</feature>
<evidence type="ECO:0000313" key="3">
    <source>
        <dbReference type="Proteomes" id="UP000053144"/>
    </source>
</evidence>
<proteinExistence type="predicted"/>
<evidence type="ECO:0000259" key="1">
    <source>
        <dbReference type="Pfam" id="PF13952"/>
    </source>
</evidence>
<reference evidence="3" key="1">
    <citation type="journal article" date="2015" name="Proc. Natl. Acad. Sci. U.S.A.">
        <title>Genome sequencing of adzuki bean (Vigna angularis) provides insight into high starch and low fat accumulation and domestication.</title>
        <authorList>
            <person name="Yang K."/>
            <person name="Tian Z."/>
            <person name="Chen C."/>
            <person name="Luo L."/>
            <person name="Zhao B."/>
            <person name="Wang Z."/>
            <person name="Yu L."/>
            <person name="Li Y."/>
            <person name="Sun Y."/>
            <person name="Li W."/>
            <person name="Chen Y."/>
            <person name="Li Y."/>
            <person name="Zhang Y."/>
            <person name="Ai D."/>
            <person name="Zhao J."/>
            <person name="Shang C."/>
            <person name="Ma Y."/>
            <person name="Wu B."/>
            <person name="Wang M."/>
            <person name="Gao L."/>
            <person name="Sun D."/>
            <person name="Zhang P."/>
            <person name="Guo F."/>
            <person name="Wang W."/>
            <person name="Li Y."/>
            <person name="Wang J."/>
            <person name="Varshney R.K."/>
            <person name="Wang J."/>
            <person name="Ling H.Q."/>
            <person name="Wan P."/>
        </authorList>
    </citation>
    <scope>NUCLEOTIDE SEQUENCE</scope>
    <source>
        <strain evidence="3">cv. Jingnong 6</strain>
    </source>
</reference>
<dbReference type="AlphaFoldDB" id="A0A0L9TDB9"/>
<name>A0A0L9TDB9_PHAAN</name>
<dbReference type="Gramene" id="KOM28600">
    <property type="protein sequence ID" value="KOM28600"/>
    <property type="gene ID" value="LR48_Vigan553s002900"/>
</dbReference>
<protein>
    <recommendedName>
        <fullName evidence="1">DUF4216 domain-containing protein</fullName>
    </recommendedName>
</protein>